<evidence type="ECO:0000256" key="2">
    <source>
        <dbReference type="ARBA" id="ARBA00022723"/>
    </source>
</evidence>
<keyword evidence="8" id="KW-1185">Reference proteome</keyword>
<evidence type="ECO:0000313" key="7">
    <source>
        <dbReference type="EMBL" id="TPG35251.1"/>
    </source>
</evidence>
<dbReference type="InterPro" id="IPR050072">
    <property type="entry name" value="Peptidase_M20A"/>
</dbReference>
<dbReference type="InterPro" id="IPR002933">
    <property type="entry name" value="Peptidase_M20"/>
</dbReference>
<dbReference type="SUPFAM" id="SSF55031">
    <property type="entry name" value="Bacterial exopeptidase dimerisation domain"/>
    <property type="match status" value="1"/>
</dbReference>
<organism evidence="7 8">
    <name type="scientific">Mycolicibacterium hodleri</name>
    <dbReference type="NCBI Taxonomy" id="49897"/>
    <lineage>
        <taxon>Bacteria</taxon>
        <taxon>Bacillati</taxon>
        <taxon>Actinomycetota</taxon>
        <taxon>Actinomycetes</taxon>
        <taxon>Mycobacteriales</taxon>
        <taxon>Mycobacteriaceae</taxon>
        <taxon>Mycolicibacterium</taxon>
    </lineage>
</organism>
<keyword evidence="4" id="KW-0862">Zinc</keyword>
<dbReference type="SUPFAM" id="SSF53187">
    <property type="entry name" value="Zn-dependent exopeptidases"/>
    <property type="match status" value="1"/>
</dbReference>
<feature type="active site" description="Proton acceptor" evidence="5">
    <location>
        <position position="152"/>
    </location>
</feature>
<dbReference type="PANTHER" id="PTHR43808:SF9">
    <property type="entry name" value="BLL0789 PROTEIN"/>
    <property type="match status" value="1"/>
</dbReference>
<comment type="caution">
    <text evidence="7">The sequence shown here is derived from an EMBL/GenBank/DDBJ whole genome shotgun (WGS) entry which is preliminary data.</text>
</comment>
<dbReference type="Gene3D" id="3.30.70.360">
    <property type="match status" value="1"/>
</dbReference>
<sequence>MAAADARARAAARYRTFLDDLATLVNIDSGSLNAAGVNRIADFVQDRARRSGCRVERIPGAPHARSILGDRVVVRRSGRGTARILLLAHMDTVFSDGTAASRPYRAFDGRAYGPGVCDDKAGLLAGLTVLELLADADAETYGEVVLFCTPDEEIGSPTSRDDTARLAADADAVLSLECAREDGSLVSTRKGIVDVTVSVSGRAAHPGVDFERGANAVVAAAMLAADAHRLNGQLPGVRVNVGRLYGGERANVVPSSATVQLEVRVDPEPGLDAALAHVRAIADTVYVPGTVALMTVSGACPPLRSEPGQSALLAHARTVAHELGFQIQDVASGGAADANYAAAAGTPTLDGLGPIGGDDHSVDEWLDLESVVPRVAMLACLISRIAASTVGCVGAINHPTTEGPAT</sequence>
<keyword evidence="3" id="KW-0378">Hydrolase</keyword>
<dbReference type="InterPro" id="IPR011650">
    <property type="entry name" value="Peptidase_M20_dimer"/>
</dbReference>
<comment type="cofactor">
    <cofactor evidence="1">
        <name>Zn(2+)</name>
        <dbReference type="ChEBI" id="CHEBI:29105"/>
    </cofactor>
</comment>
<dbReference type="Pfam" id="PF07687">
    <property type="entry name" value="M20_dimer"/>
    <property type="match status" value="1"/>
</dbReference>
<reference evidence="7 8" key="1">
    <citation type="journal article" date="2019" name="Environ. Microbiol.">
        <title>Species interactions and distinct microbial communities in high Arctic permafrost affected cryosols are associated with the CH4 and CO2 gas fluxes.</title>
        <authorList>
            <person name="Altshuler I."/>
            <person name="Hamel J."/>
            <person name="Turney S."/>
            <person name="Magnuson E."/>
            <person name="Levesque R."/>
            <person name="Greer C."/>
            <person name="Whyte L.G."/>
        </authorList>
    </citation>
    <scope>NUCLEOTIDE SEQUENCE [LARGE SCALE GENOMIC DNA]</scope>
    <source>
        <strain evidence="7 8">S5.20</strain>
    </source>
</reference>
<feature type="domain" description="Peptidase M20 dimerisation" evidence="6">
    <location>
        <begin position="188"/>
        <end position="289"/>
    </location>
</feature>
<dbReference type="Pfam" id="PF01546">
    <property type="entry name" value="Peptidase_M20"/>
    <property type="match status" value="1"/>
</dbReference>
<dbReference type="InterPro" id="IPR036264">
    <property type="entry name" value="Bact_exopeptidase_dim_dom"/>
</dbReference>
<dbReference type="PROSITE" id="PS00758">
    <property type="entry name" value="ARGE_DAPE_CPG2_1"/>
    <property type="match status" value="1"/>
</dbReference>
<dbReference type="GO" id="GO:0046872">
    <property type="term" value="F:metal ion binding"/>
    <property type="evidence" value="ECO:0007669"/>
    <property type="project" value="UniProtKB-KW"/>
</dbReference>
<dbReference type="EMBL" id="RCZG01000003">
    <property type="protein sequence ID" value="TPG35251.1"/>
    <property type="molecule type" value="Genomic_DNA"/>
</dbReference>
<dbReference type="AlphaFoldDB" id="A0A502EFZ7"/>
<evidence type="ECO:0000259" key="6">
    <source>
        <dbReference type="Pfam" id="PF07687"/>
    </source>
</evidence>
<keyword evidence="2" id="KW-0479">Metal-binding</keyword>
<evidence type="ECO:0000256" key="4">
    <source>
        <dbReference type="ARBA" id="ARBA00022833"/>
    </source>
</evidence>
<dbReference type="InterPro" id="IPR001261">
    <property type="entry name" value="ArgE/DapE_CS"/>
</dbReference>
<dbReference type="GO" id="GO:0016787">
    <property type="term" value="F:hydrolase activity"/>
    <property type="evidence" value="ECO:0007669"/>
    <property type="project" value="UniProtKB-KW"/>
</dbReference>
<dbReference type="InterPro" id="IPR017150">
    <property type="entry name" value="Pept_M20_glutamate_carboxypep"/>
</dbReference>
<name>A0A502EFZ7_9MYCO</name>
<dbReference type="Gene3D" id="3.40.630.10">
    <property type="entry name" value="Zn peptidases"/>
    <property type="match status" value="1"/>
</dbReference>
<dbReference type="OrthoDB" id="9783294at2"/>
<evidence type="ECO:0000256" key="5">
    <source>
        <dbReference type="PIRSR" id="PIRSR037238-1"/>
    </source>
</evidence>
<proteinExistence type="predicted"/>
<evidence type="ECO:0000313" key="8">
    <source>
        <dbReference type="Proteomes" id="UP000320095"/>
    </source>
</evidence>
<dbReference type="PIRSF" id="PIRSF037238">
    <property type="entry name" value="Carboxypeptidase_G2"/>
    <property type="match status" value="1"/>
</dbReference>
<accession>A0A502EFZ7</accession>
<feature type="active site" evidence="5">
    <location>
        <position position="91"/>
    </location>
</feature>
<dbReference type="Proteomes" id="UP000320095">
    <property type="component" value="Unassembled WGS sequence"/>
</dbReference>
<protein>
    <submittedName>
        <fullName evidence="7">M20 family peptidase</fullName>
    </submittedName>
</protein>
<gene>
    <name evidence="7" type="ORF">EAH80_08965</name>
</gene>
<evidence type="ECO:0000256" key="3">
    <source>
        <dbReference type="ARBA" id="ARBA00022801"/>
    </source>
</evidence>
<evidence type="ECO:0000256" key="1">
    <source>
        <dbReference type="ARBA" id="ARBA00001947"/>
    </source>
</evidence>
<dbReference type="PANTHER" id="PTHR43808">
    <property type="entry name" value="ACETYLORNITHINE DEACETYLASE"/>
    <property type="match status" value="1"/>
</dbReference>